<organism evidence="3 4">
    <name type="scientific">Leptidea sinapis</name>
    <dbReference type="NCBI Taxonomy" id="189913"/>
    <lineage>
        <taxon>Eukaryota</taxon>
        <taxon>Metazoa</taxon>
        <taxon>Ecdysozoa</taxon>
        <taxon>Arthropoda</taxon>
        <taxon>Hexapoda</taxon>
        <taxon>Insecta</taxon>
        <taxon>Pterygota</taxon>
        <taxon>Neoptera</taxon>
        <taxon>Endopterygota</taxon>
        <taxon>Lepidoptera</taxon>
        <taxon>Glossata</taxon>
        <taxon>Ditrysia</taxon>
        <taxon>Papilionoidea</taxon>
        <taxon>Pieridae</taxon>
        <taxon>Dismorphiinae</taxon>
        <taxon>Leptidea</taxon>
    </lineage>
</organism>
<keyword evidence="1" id="KW-0472">Membrane</keyword>
<dbReference type="EMBL" id="FZQP02002890">
    <property type="protein sequence ID" value="VVC96783.1"/>
    <property type="molecule type" value="Genomic_DNA"/>
</dbReference>
<evidence type="ECO:0000313" key="3">
    <source>
        <dbReference type="EMBL" id="VVC96783.1"/>
    </source>
</evidence>
<protein>
    <submittedName>
        <fullName evidence="3">Uncharacterized protein</fullName>
    </submittedName>
</protein>
<keyword evidence="1" id="KW-1133">Transmembrane helix</keyword>
<keyword evidence="2" id="KW-0732">Signal</keyword>
<sequence>MFQLILLLIAGGIVSAHKDKIQNEGDLQSELMPQELNPAFVPDEPLRAIFPLRQRRDLSDTTLVNDTTLAQVKSYSRIVACTVLAVSALIEIIVYVVESYYVT</sequence>
<gene>
    <name evidence="3" type="ORF">LSINAPIS_LOCUS8200</name>
</gene>
<proteinExistence type="predicted"/>
<feature type="signal peptide" evidence="2">
    <location>
        <begin position="1"/>
        <end position="16"/>
    </location>
</feature>
<keyword evidence="1" id="KW-0812">Transmembrane</keyword>
<evidence type="ECO:0000256" key="1">
    <source>
        <dbReference type="SAM" id="Phobius"/>
    </source>
</evidence>
<reference evidence="3 4" key="1">
    <citation type="submission" date="2017-07" db="EMBL/GenBank/DDBJ databases">
        <authorList>
            <person name="Talla V."/>
            <person name="Backstrom N."/>
        </authorList>
    </citation>
    <scope>NUCLEOTIDE SEQUENCE [LARGE SCALE GENOMIC DNA]</scope>
</reference>
<dbReference type="OrthoDB" id="7458279at2759"/>
<keyword evidence="4" id="KW-1185">Reference proteome</keyword>
<dbReference type="Proteomes" id="UP000324832">
    <property type="component" value="Unassembled WGS sequence"/>
</dbReference>
<evidence type="ECO:0000313" key="4">
    <source>
        <dbReference type="Proteomes" id="UP000324832"/>
    </source>
</evidence>
<evidence type="ECO:0000256" key="2">
    <source>
        <dbReference type="SAM" id="SignalP"/>
    </source>
</evidence>
<dbReference type="AlphaFoldDB" id="A0A5E4QH21"/>
<feature type="transmembrane region" description="Helical" evidence="1">
    <location>
        <begin position="75"/>
        <end position="97"/>
    </location>
</feature>
<feature type="chain" id="PRO_5022904237" evidence="2">
    <location>
        <begin position="17"/>
        <end position="103"/>
    </location>
</feature>
<name>A0A5E4QH21_9NEOP</name>
<accession>A0A5E4QH21</accession>